<keyword evidence="2" id="KW-1185">Reference proteome</keyword>
<dbReference type="AlphaFoldDB" id="A0A9D3XA44"/>
<name>A0A9D3XA44_9SAUR</name>
<accession>A0A9D3XA44</accession>
<dbReference type="Proteomes" id="UP000827986">
    <property type="component" value="Unassembled WGS sequence"/>
</dbReference>
<gene>
    <name evidence="1" type="ORF">KIL84_010436</name>
</gene>
<sequence>MYRVHISGFESLNSFASKQCYSTTFWIVKASLQAFLCLSERHFCYYSVVLEKDPVNFFSSLCNSNNLCFEPYCTANTLNYIKHMVGAAISLIGPTSVGERLPHPHPSYGSNNTVNYLHWFKTTL</sequence>
<evidence type="ECO:0000313" key="1">
    <source>
        <dbReference type="EMBL" id="KAH1176734.1"/>
    </source>
</evidence>
<comment type="caution">
    <text evidence="1">The sequence shown here is derived from an EMBL/GenBank/DDBJ whole genome shotgun (WGS) entry which is preliminary data.</text>
</comment>
<reference evidence="1" key="1">
    <citation type="submission" date="2021-09" db="EMBL/GenBank/DDBJ databases">
        <title>The genome of Mauremys mutica provides insights into the evolution of semi-aquatic lifestyle.</title>
        <authorList>
            <person name="Gong S."/>
            <person name="Gao Y."/>
        </authorList>
    </citation>
    <scope>NUCLEOTIDE SEQUENCE</scope>
    <source>
        <strain evidence="1">MM-2020</strain>
        <tissue evidence="1">Muscle</tissue>
    </source>
</reference>
<organism evidence="1 2">
    <name type="scientific">Mauremys mutica</name>
    <name type="common">yellowpond turtle</name>
    <dbReference type="NCBI Taxonomy" id="74926"/>
    <lineage>
        <taxon>Eukaryota</taxon>
        <taxon>Metazoa</taxon>
        <taxon>Chordata</taxon>
        <taxon>Craniata</taxon>
        <taxon>Vertebrata</taxon>
        <taxon>Euteleostomi</taxon>
        <taxon>Archelosauria</taxon>
        <taxon>Testudinata</taxon>
        <taxon>Testudines</taxon>
        <taxon>Cryptodira</taxon>
        <taxon>Durocryptodira</taxon>
        <taxon>Testudinoidea</taxon>
        <taxon>Geoemydidae</taxon>
        <taxon>Geoemydinae</taxon>
        <taxon>Mauremys</taxon>
    </lineage>
</organism>
<evidence type="ECO:0000313" key="2">
    <source>
        <dbReference type="Proteomes" id="UP000827986"/>
    </source>
</evidence>
<protein>
    <submittedName>
        <fullName evidence="1">Uncharacterized protein</fullName>
    </submittedName>
</protein>
<dbReference type="EMBL" id="JAHDVG010000474">
    <property type="protein sequence ID" value="KAH1176734.1"/>
    <property type="molecule type" value="Genomic_DNA"/>
</dbReference>
<proteinExistence type="predicted"/>